<dbReference type="Gene3D" id="2.40.160.160">
    <property type="entry name" value="Inverse autotransporter, beta-domain"/>
    <property type="match status" value="1"/>
</dbReference>
<feature type="domain" description="Inverse autotransporter beta-domain" evidence="3">
    <location>
        <begin position="122"/>
        <end position="400"/>
    </location>
</feature>
<comment type="similarity">
    <text evidence="1">Belongs to the intimin/invasin family.</text>
</comment>
<dbReference type="GO" id="GO:0009279">
    <property type="term" value="C:cell outer membrane"/>
    <property type="evidence" value="ECO:0007669"/>
    <property type="project" value="TreeGrafter"/>
</dbReference>
<proteinExistence type="inferred from homology"/>
<evidence type="ECO:0000256" key="1">
    <source>
        <dbReference type="ARBA" id="ARBA00010116"/>
    </source>
</evidence>
<dbReference type="PANTHER" id="PTHR39576:SF1">
    <property type="entry name" value="INVASIN"/>
    <property type="match status" value="1"/>
</dbReference>
<feature type="region of interest" description="Disordered" evidence="2">
    <location>
        <begin position="88"/>
        <end position="112"/>
    </location>
</feature>
<evidence type="ECO:0000313" key="4">
    <source>
        <dbReference type="EMBL" id="SUI84932.1"/>
    </source>
</evidence>
<dbReference type="PRINTS" id="PR01369">
    <property type="entry name" value="INTIMIN"/>
</dbReference>
<dbReference type="GO" id="GO:0007155">
    <property type="term" value="P:cell adhesion"/>
    <property type="evidence" value="ECO:0007669"/>
    <property type="project" value="InterPro"/>
</dbReference>
<dbReference type="PANTHER" id="PTHR39576">
    <property type="entry name" value="ATTACHING AND EFFACING PROTEIN HOMOLOG-RELATED-RELATED"/>
    <property type="match status" value="1"/>
</dbReference>
<gene>
    <name evidence="4" type="ORF">NCTC11544_04702</name>
</gene>
<accession>A0A380APA7</accession>
<dbReference type="Proteomes" id="UP000255529">
    <property type="component" value="Unassembled WGS sequence"/>
</dbReference>
<dbReference type="InterPro" id="IPR024519">
    <property type="entry name" value="IAT_beta"/>
</dbReference>
<dbReference type="Pfam" id="PF11924">
    <property type="entry name" value="IAT_beta"/>
    <property type="match status" value="1"/>
</dbReference>
<reference evidence="4 5" key="1">
    <citation type="submission" date="2018-06" db="EMBL/GenBank/DDBJ databases">
        <authorList>
            <consortium name="Pathogen Informatics"/>
            <person name="Doyle S."/>
        </authorList>
    </citation>
    <scope>NUCLEOTIDE SEQUENCE [LARGE SCALE GENOMIC DNA]</scope>
    <source>
        <strain evidence="4 5">NCTC11544</strain>
    </source>
</reference>
<dbReference type="NCBIfam" id="NF007556">
    <property type="entry name" value="PRK10177.1"/>
    <property type="match status" value="1"/>
</dbReference>
<organism evidence="4 5">
    <name type="scientific">Serratia quinivorans</name>
    <dbReference type="NCBI Taxonomy" id="137545"/>
    <lineage>
        <taxon>Bacteria</taxon>
        <taxon>Pseudomonadati</taxon>
        <taxon>Pseudomonadota</taxon>
        <taxon>Gammaproteobacteria</taxon>
        <taxon>Enterobacterales</taxon>
        <taxon>Yersiniaceae</taxon>
        <taxon>Serratia</taxon>
    </lineage>
</organism>
<dbReference type="EMBL" id="UGYN01000002">
    <property type="protein sequence ID" value="SUI84932.1"/>
    <property type="molecule type" value="Genomic_DNA"/>
</dbReference>
<dbReference type="InterPro" id="IPR051715">
    <property type="entry name" value="Intimin-Invasin_domain"/>
</dbReference>
<dbReference type="InterPro" id="IPR038177">
    <property type="entry name" value="IAT_beta_sf"/>
</dbReference>
<evidence type="ECO:0000259" key="3">
    <source>
        <dbReference type="Pfam" id="PF11924"/>
    </source>
</evidence>
<evidence type="ECO:0000256" key="2">
    <source>
        <dbReference type="SAM" id="MobiDB-lite"/>
    </source>
</evidence>
<dbReference type="InterPro" id="IPR003535">
    <property type="entry name" value="Intimin/invasin_bac"/>
</dbReference>
<name>A0A380APA7_9GAMM</name>
<feature type="region of interest" description="Disordered" evidence="2">
    <location>
        <begin position="522"/>
        <end position="543"/>
    </location>
</feature>
<protein>
    <submittedName>
        <fullName evidence="4">Invasin</fullName>
    </submittedName>
</protein>
<sequence length="543" mass="59507">MQFGSQLPVRGKMPDCAKFGWSVVWSDGSKKGFICQPSGSRGGDCAMTDVIHKARYRLKKVVPFATGCLPAMGLAWLCGALPAYAESPPAPDSVVQQPANDLPELGGNASNDAEREKEWATMAKQLGERNLNNVSSQQVRTRAESYAVGQASSVLQQQAQELLSPLGNAKLSLVMSDQGDFSGSSGQLFSPLYDVNGLLTYSQLGLLQQTEGSLGNFGLGQRWVAGDWLLGYNTVLDSDFERHHNRASLGAEAWGDFLRFSANYYYPLSALAQQRDNAQFLSRPASGYDITTQGYLPFYRQIGGSLSYEQYWGENVDLFGSGKKQNDPRAMQLGVNYTPVPLVTVKALHKMGEGGVSQDQVELALNYRLGVPLVKQISPEYVAQAKSLRGSRYDNIERKNVPVMAFKQRKTLQVFLATPPWRLQPGETLPLVLEIKTTNKITRVSWQGDTQALSLTPSKNGNDPHGWSLIVPQWDDSPDAANRYHLSVTLEDDKQQLVTSNWIQLQVTPPLTVSSEIEQGLPPAKVLQPPTIPAETGPLNGSD</sequence>
<evidence type="ECO:0000313" key="5">
    <source>
        <dbReference type="Proteomes" id="UP000255529"/>
    </source>
</evidence>
<dbReference type="AlphaFoldDB" id="A0A380APA7"/>